<evidence type="ECO:0000313" key="2">
    <source>
        <dbReference type="EMBL" id="SEJ34032.1"/>
    </source>
</evidence>
<feature type="domain" description="Thioredoxin" evidence="1">
    <location>
        <begin position="19"/>
        <end position="172"/>
    </location>
</feature>
<dbReference type="InterPro" id="IPR036249">
    <property type="entry name" value="Thioredoxin-like_sf"/>
</dbReference>
<proteinExistence type="predicted"/>
<sequence length="172" mass="20018">MRTLTPTLMKTSITGFFFVLLFVFLPGFSNKDLPKSAFKVISFQEFEQLAAEESEKLRIFNFWATWCAPCIKEMPYFEKANQSDKELELYFISIDDARRPERVTAFIERKAIESPVYLLNDVDFNSWIDKVSPDWTGAIPATLFIQADGSRHFHEGAMEETELLQRIDQLKQ</sequence>
<dbReference type="CDD" id="cd02966">
    <property type="entry name" value="TlpA_like_family"/>
    <property type="match status" value="1"/>
</dbReference>
<dbReference type="GO" id="GO:0016491">
    <property type="term" value="F:oxidoreductase activity"/>
    <property type="evidence" value="ECO:0007669"/>
    <property type="project" value="InterPro"/>
</dbReference>
<dbReference type="PROSITE" id="PS51352">
    <property type="entry name" value="THIOREDOXIN_2"/>
    <property type="match status" value="1"/>
</dbReference>
<dbReference type="PANTHER" id="PTHR42852">
    <property type="entry name" value="THIOL:DISULFIDE INTERCHANGE PROTEIN DSBE"/>
    <property type="match status" value="1"/>
</dbReference>
<dbReference type="Gene3D" id="3.40.30.10">
    <property type="entry name" value="Glutaredoxin"/>
    <property type="match status" value="1"/>
</dbReference>
<dbReference type="GO" id="GO:0016209">
    <property type="term" value="F:antioxidant activity"/>
    <property type="evidence" value="ECO:0007669"/>
    <property type="project" value="InterPro"/>
</dbReference>
<dbReference type="AlphaFoldDB" id="A0A1H6YA09"/>
<dbReference type="InterPro" id="IPR050553">
    <property type="entry name" value="Thioredoxin_ResA/DsbE_sf"/>
</dbReference>
<dbReference type="Proteomes" id="UP000199403">
    <property type="component" value="Unassembled WGS sequence"/>
</dbReference>
<gene>
    <name evidence="2" type="ORF">SAMN05192553_103340</name>
</gene>
<keyword evidence="2" id="KW-0413">Isomerase</keyword>
<keyword evidence="3" id="KW-1185">Reference proteome</keyword>
<dbReference type="GO" id="GO:0016853">
    <property type="term" value="F:isomerase activity"/>
    <property type="evidence" value="ECO:0007669"/>
    <property type="project" value="UniProtKB-KW"/>
</dbReference>
<dbReference type="InterPro" id="IPR013766">
    <property type="entry name" value="Thioredoxin_domain"/>
</dbReference>
<accession>A0A1H6YA09</accession>
<reference evidence="3" key="1">
    <citation type="submission" date="2016-10" db="EMBL/GenBank/DDBJ databases">
        <authorList>
            <person name="Varghese N."/>
            <person name="Submissions S."/>
        </authorList>
    </citation>
    <scope>NUCLEOTIDE SEQUENCE [LARGE SCALE GENOMIC DNA]</scope>
    <source>
        <strain evidence="3">IBRC-M 10761</strain>
    </source>
</reference>
<organism evidence="2 3">
    <name type="scientific">Cyclobacterium xiamenense</name>
    <dbReference type="NCBI Taxonomy" id="1297121"/>
    <lineage>
        <taxon>Bacteria</taxon>
        <taxon>Pseudomonadati</taxon>
        <taxon>Bacteroidota</taxon>
        <taxon>Cytophagia</taxon>
        <taxon>Cytophagales</taxon>
        <taxon>Cyclobacteriaceae</taxon>
        <taxon>Cyclobacterium</taxon>
    </lineage>
</organism>
<dbReference type="SUPFAM" id="SSF52833">
    <property type="entry name" value="Thioredoxin-like"/>
    <property type="match status" value="1"/>
</dbReference>
<dbReference type="Pfam" id="PF00578">
    <property type="entry name" value="AhpC-TSA"/>
    <property type="match status" value="1"/>
</dbReference>
<dbReference type="EMBL" id="FNZH01000003">
    <property type="protein sequence ID" value="SEJ34032.1"/>
    <property type="molecule type" value="Genomic_DNA"/>
</dbReference>
<name>A0A1H6YA09_9BACT</name>
<dbReference type="PANTHER" id="PTHR42852:SF13">
    <property type="entry name" value="PROTEIN DIPZ"/>
    <property type="match status" value="1"/>
</dbReference>
<dbReference type="STRING" id="1416801.SAMN05192553_103340"/>
<protein>
    <submittedName>
        <fullName evidence="2">Thiol-disulfide isomerase or thioredoxin</fullName>
    </submittedName>
</protein>
<evidence type="ECO:0000313" key="3">
    <source>
        <dbReference type="Proteomes" id="UP000199403"/>
    </source>
</evidence>
<dbReference type="InterPro" id="IPR000866">
    <property type="entry name" value="AhpC/TSA"/>
</dbReference>
<evidence type="ECO:0000259" key="1">
    <source>
        <dbReference type="PROSITE" id="PS51352"/>
    </source>
</evidence>